<keyword evidence="1" id="KW-0472">Membrane</keyword>
<comment type="caution">
    <text evidence="2">The sequence shown here is derived from an EMBL/GenBank/DDBJ whole genome shotgun (WGS) entry which is preliminary data.</text>
</comment>
<dbReference type="Pfam" id="PF05656">
    <property type="entry name" value="DUF805"/>
    <property type="match status" value="1"/>
</dbReference>
<dbReference type="PANTHER" id="PTHR34980">
    <property type="entry name" value="INNER MEMBRANE PROTEIN-RELATED-RELATED"/>
    <property type="match status" value="1"/>
</dbReference>
<dbReference type="PANTHER" id="PTHR34980:SF2">
    <property type="entry name" value="INNER MEMBRANE PROTEIN YHAH-RELATED"/>
    <property type="match status" value="1"/>
</dbReference>
<feature type="transmembrane region" description="Helical" evidence="1">
    <location>
        <begin position="74"/>
        <end position="95"/>
    </location>
</feature>
<evidence type="ECO:0000256" key="1">
    <source>
        <dbReference type="SAM" id="Phobius"/>
    </source>
</evidence>
<name>A0A9D7IAF6_9RHOO</name>
<protein>
    <submittedName>
        <fullName evidence="2">DUF805 domain-containing protein</fullName>
    </submittedName>
</protein>
<dbReference type="InterPro" id="IPR008523">
    <property type="entry name" value="DUF805"/>
</dbReference>
<keyword evidence="1" id="KW-0812">Transmembrane</keyword>
<evidence type="ECO:0000313" key="3">
    <source>
        <dbReference type="Proteomes" id="UP000886602"/>
    </source>
</evidence>
<sequence>MTFVESISTCFSKYADFNGRAERPEFWWWVLFVFLVNVITGMISPLISTLFSLATLLPCIAVTARRLHDINRSGWWQLIGLIPVIGLLVMIYWCVQEGKEPNEY</sequence>
<feature type="transmembrane region" description="Helical" evidence="1">
    <location>
        <begin position="26"/>
        <end position="43"/>
    </location>
</feature>
<proteinExistence type="predicted"/>
<organism evidence="2 3">
    <name type="scientific">Candidatus Propionivibrio dominans</name>
    <dbReference type="NCBI Taxonomy" id="2954373"/>
    <lineage>
        <taxon>Bacteria</taxon>
        <taxon>Pseudomonadati</taxon>
        <taxon>Pseudomonadota</taxon>
        <taxon>Betaproteobacteria</taxon>
        <taxon>Rhodocyclales</taxon>
        <taxon>Rhodocyclaceae</taxon>
        <taxon>Propionivibrio</taxon>
    </lineage>
</organism>
<dbReference type="EMBL" id="JADJNC010000063">
    <property type="protein sequence ID" value="MBK7425132.1"/>
    <property type="molecule type" value="Genomic_DNA"/>
</dbReference>
<dbReference type="Proteomes" id="UP000886602">
    <property type="component" value="Unassembled WGS sequence"/>
</dbReference>
<reference evidence="2" key="1">
    <citation type="submission" date="2020-10" db="EMBL/GenBank/DDBJ databases">
        <title>Connecting structure to function with the recovery of over 1000 high-quality activated sludge metagenome-assembled genomes encoding full-length rRNA genes using long-read sequencing.</title>
        <authorList>
            <person name="Singleton C.M."/>
            <person name="Petriglieri F."/>
            <person name="Kristensen J.M."/>
            <person name="Kirkegaard R.H."/>
            <person name="Michaelsen T.Y."/>
            <person name="Andersen M.H."/>
            <person name="Karst S.M."/>
            <person name="Dueholm M.S."/>
            <person name="Nielsen P.H."/>
            <person name="Albertsen M."/>
        </authorList>
    </citation>
    <scope>NUCLEOTIDE SEQUENCE</scope>
    <source>
        <strain evidence="2">EsbW_18-Q3-R4-48_MAXAC.044</strain>
    </source>
</reference>
<dbReference type="AlphaFoldDB" id="A0A9D7IAF6"/>
<evidence type="ECO:0000313" key="2">
    <source>
        <dbReference type="EMBL" id="MBK7425132.1"/>
    </source>
</evidence>
<keyword evidence="1" id="KW-1133">Transmembrane helix</keyword>
<dbReference type="GO" id="GO:0005886">
    <property type="term" value="C:plasma membrane"/>
    <property type="evidence" value="ECO:0007669"/>
    <property type="project" value="TreeGrafter"/>
</dbReference>
<gene>
    <name evidence="2" type="ORF">IPJ48_19805</name>
</gene>
<accession>A0A9D7IAF6</accession>